<evidence type="ECO:0000256" key="6">
    <source>
        <dbReference type="ARBA" id="ARBA00022847"/>
    </source>
</evidence>
<dbReference type="AlphaFoldDB" id="A0A2I7N5M2"/>
<dbReference type="InterPro" id="IPR020846">
    <property type="entry name" value="MFS_dom"/>
</dbReference>
<dbReference type="InterPro" id="IPR005829">
    <property type="entry name" value="Sugar_transporter_CS"/>
</dbReference>
<evidence type="ECO:0000256" key="2">
    <source>
        <dbReference type="ARBA" id="ARBA00008240"/>
    </source>
</evidence>
<sequence length="414" mass="46290">MKKSFALITLGAILEYYDFAIFIYFAKAIGESLIPLHNETANLIASFGIFAIGAILRPLGGIIFAHFGDTRGRKNIFIYTVLMMALPTLLIGFIPNYTQIGIAATIMLILLRCIQGLAIGGEIPGSVVFAYELSNKANKALNTNIVIAGTNIGFFIASMLGAILLKQSNLPYSAWRIAFIIGGIFGIISYYLRKNLTETPEFSKYQEFVDKQPHPPIRELLLNHKKPLIQMLAFGSLLASSLAVFTFFMPTYLSTYYKFPMDKLLEYNSYSIIIFVISAFIAGKFHYLFAKKFLATGTIIFTISSYYLFSHYQSLTLNQIVIYHYLILVFIGIICGRLPVLSASFFPVQVRYSGVGLSYNICFGIVAGLTQVILFSLIKFTGIMLIPAIYITIFASFAMLFILTVENKQLTEYQ</sequence>
<evidence type="ECO:0000259" key="10">
    <source>
        <dbReference type="PROSITE" id="PS50850"/>
    </source>
</evidence>
<dbReference type="OrthoDB" id="6766492at2"/>
<proteinExistence type="inferred from homology"/>
<dbReference type="SUPFAM" id="SSF103473">
    <property type="entry name" value="MFS general substrate transporter"/>
    <property type="match status" value="1"/>
</dbReference>
<feature type="transmembrane region" description="Helical" evidence="9">
    <location>
        <begin position="41"/>
        <end position="64"/>
    </location>
</feature>
<dbReference type="PROSITE" id="PS00217">
    <property type="entry name" value="SUGAR_TRANSPORT_2"/>
    <property type="match status" value="1"/>
</dbReference>
<name>A0A2I7N5M2_9NEIS</name>
<evidence type="ECO:0000256" key="5">
    <source>
        <dbReference type="ARBA" id="ARBA00022692"/>
    </source>
</evidence>
<feature type="transmembrane region" description="Helical" evidence="9">
    <location>
        <begin position="384"/>
        <end position="405"/>
    </location>
</feature>
<feature type="domain" description="Major facilitator superfamily (MFS) profile" evidence="10">
    <location>
        <begin position="4"/>
        <end position="406"/>
    </location>
</feature>
<keyword evidence="12" id="KW-1185">Reference proteome</keyword>
<evidence type="ECO:0000313" key="12">
    <source>
        <dbReference type="Proteomes" id="UP000236655"/>
    </source>
</evidence>
<keyword evidence="8 9" id="KW-0472">Membrane</keyword>
<comment type="subcellular location">
    <subcellularLocation>
        <location evidence="1">Cell membrane</location>
        <topology evidence="1">Multi-pass membrane protein</topology>
    </subcellularLocation>
</comment>
<dbReference type="Pfam" id="PF07690">
    <property type="entry name" value="MFS_1"/>
    <property type="match status" value="1"/>
</dbReference>
<keyword evidence="4" id="KW-1003">Cell membrane</keyword>
<reference evidence="12" key="1">
    <citation type="submission" date="2017-11" db="EMBL/GenBank/DDBJ databases">
        <authorList>
            <person name="Chan K.G."/>
            <person name="Lee L.S."/>
        </authorList>
    </citation>
    <scope>NUCLEOTIDE SEQUENCE [LARGE SCALE GENOMIC DNA]</scope>
    <source>
        <strain evidence="12">DSM 100970</strain>
    </source>
</reference>
<keyword evidence="3" id="KW-0813">Transport</keyword>
<comment type="similarity">
    <text evidence="2">Belongs to the major facilitator superfamily. Metabolite:H+ Symporter (MHS) family (TC 2.A.1.6) family.</text>
</comment>
<feature type="transmembrane region" description="Helical" evidence="9">
    <location>
        <begin position="76"/>
        <end position="94"/>
    </location>
</feature>
<dbReference type="KEGG" id="nba:CUN60_05340"/>
<keyword evidence="6" id="KW-0769">Symport</keyword>
<organism evidence="11 12">
    <name type="scientific">Aquella oligotrophica</name>
    <dbReference type="NCBI Taxonomy" id="2067065"/>
    <lineage>
        <taxon>Bacteria</taxon>
        <taxon>Pseudomonadati</taxon>
        <taxon>Pseudomonadota</taxon>
        <taxon>Betaproteobacteria</taxon>
        <taxon>Neisseriales</taxon>
        <taxon>Neisseriaceae</taxon>
        <taxon>Aquella</taxon>
    </lineage>
</organism>
<accession>A0A2I7N5M2</accession>
<dbReference type="InterPro" id="IPR011701">
    <property type="entry name" value="MFS"/>
</dbReference>
<feature type="transmembrane region" description="Helical" evidence="9">
    <location>
        <begin position="322"/>
        <end position="345"/>
    </location>
</feature>
<dbReference type="GO" id="GO:0015293">
    <property type="term" value="F:symporter activity"/>
    <property type="evidence" value="ECO:0007669"/>
    <property type="project" value="UniProtKB-KW"/>
</dbReference>
<dbReference type="RefSeq" id="WP_102951041.1">
    <property type="nucleotide sequence ID" value="NZ_CP024847.1"/>
</dbReference>
<evidence type="ECO:0000256" key="9">
    <source>
        <dbReference type="SAM" id="Phobius"/>
    </source>
</evidence>
<dbReference type="Proteomes" id="UP000236655">
    <property type="component" value="Chromosome"/>
</dbReference>
<evidence type="ECO:0000313" key="11">
    <source>
        <dbReference type="EMBL" id="AUR51742.1"/>
    </source>
</evidence>
<feature type="transmembrane region" description="Helical" evidence="9">
    <location>
        <begin position="357"/>
        <end position="378"/>
    </location>
</feature>
<keyword evidence="7 9" id="KW-1133">Transmembrane helix</keyword>
<dbReference type="PROSITE" id="PS50850">
    <property type="entry name" value="MFS"/>
    <property type="match status" value="1"/>
</dbReference>
<feature type="transmembrane region" description="Helical" evidence="9">
    <location>
        <begin position="100"/>
        <end position="120"/>
    </location>
</feature>
<protein>
    <recommendedName>
        <fullName evidence="10">Major facilitator superfamily (MFS) profile domain-containing protein</fullName>
    </recommendedName>
</protein>
<dbReference type="PANTHER" id="PTHR43528">
    <property type="entry name" value="ALPHA-KETOGLUTARATE PERMEASE"/>
    <property type="match status" value="1"/>
</dbReference>
<dbReference type="InterPro" id="IPR051084">
    <property type="entry name" value="H+-coupled_symporters"/>
</dbReference>
<feature type="transmembrane region" description="Helical" evidence="9">
    <location>
        <begin position="141"/>
        <end position="163"/>
    </location>
</feature>
<dbReference type="PANTHER" id="PTHR43528:SF7">
    <property type="entry name" value="MFS TRANSPORTER"/>
    <property type="match status" value="1"/>
</dbReference>
<dbReference type="InterPro" id="IPR036259">
    <property type="entry name" value="MFS_trans_sf"/>
</dbReference>
<evidence type="ECO:0000256" key="1">
    <source>
        <dbReference type="ARBA" id="ARBA00004651"/>
    </source>
</evidence>
<evidence type="ECO:0000256" key="7">
    <source>
        <dbReference type="ARBA" id="ARBA00022989"/>
    </source>
</evidence>
<feature type="transmembrane region" description="Helical" evidence="9">
    <location>
        <begin position="293"/>
        <end position="310"/>
    </location>
</feature>
<feature type="transmembrane region" description="Helical" evidence="9">
    <location>
        <begin position="228"/>
        <end position="249"/>
    </location>
</feature>
<keyword evidence="5 9" id="KW-0812">Transmembrane</keyword>
<gene>
    <name evidence="11" type="ORF">CUN60_05340</name>
</gene>
<dbReference type="GO" id="GO:0005886">
    <property type="term" value="C:plasma membrane"/>
    <property type="evidence" value="ECO:0007669"/>
    <property type="project" value="UniProtKB-SubCell"/>
</dbReference>
<dbReference type="EMBL" id="CP024847">
    <property type="protein sequence ID" value="AUR51742.1"/>
    <property type="molecule type" value="Genomic_DNA"/>
</dbReference>
<dbReference type="Gene3D" id="1.20.1250.20">
    <property type="entry name" value="MFS general substrate transporter like domains"/>
    <property type="match status" value="1"/>
</dbReference>
<evidence type="ECO:0000256" key="4">
    <source>
        <dbReference type="ARBA" id="ARBA00022475"/>
    </source>
</evidence>
<feature type="transmembrane region" description="Helical" evidence="9">
    <location>
        <begin position="269"/>
        <end position="286"/>
    </location>
</feature>
<evidence type="ECO:0000256" key="3">
    <source>
        <dbReference type="ARBA" id="ARBA00022448"/>
    </source>
</evidence>
<feature type="transmembrane region" description="Helical" evidence="9">
    <location>
        <begin position="7"/>
        <end position="29"/>
    </location>
</feature>
<feature type="transmembrane region" description="Helical" evidence="9">
    <location>
        <begin position="175"/>
        <end position="192"/>
    </location>
</feature>
<evidence type="ECO:0000256" key="8">
    <source>
        <dbReference type="ARBA" id="ARBA00023136"/>
    </source>
</evidence>